<accession>A0A066XFX2</accession>
<dbReference type="HOGENOM" id="CLU_081631_2_0_1"/>
<organism evidence="1 2">
    <name type="scientific">Colletotrichum sublineola</name>
    <name type="common">Sorghum anthracnose fungus</name>
    <dbReference type="NCBI Taxonomy" id="1173701"/>
    <lineage>
        <taxon>Eukaryota</taxon>
        <taxon>Fungi</taxon>
        <taxon>Dikarya</taxon>
        <taxon>Ascomycota</taxon>
        <taxon>Pezizomycotina</taxon>
        <taxon>Sordariomycetes</taxon>
        <taxon>Hypocreomycetidae</taxon>
        <taxon>Glomerellales</taxon>
        <taxon>Glomerellaceae</taxon>
        <taxon>Colletotrichum</taxon>
        <taxon>Colletotrichum graminicola species complex</taxon>
    </lineage>
</organism>
<evidence type="ECO:0000313" key="1">
    <source>
        <dbReference type="EMBL" id="KDN67827.1"/>
    </source>
</evidence>
<name>A0A066XFX2_COLSU</name>
<comment type="caution">
    <text evidence="1">The sequence shown here is derived from an EMBL/GenBank/DDBJ whole genome shotgun (WGS) entry which is preliminary data.</text>
</comment>
<dbReference type="AlphaFoldDB" id="A0A066XFX2"/>
<dbReference type="Gene3D" id="3.30.70.100">
    <property type="match status" value="1"/>
</dbReference>
<dbReference type="eggNOG" id="ENOG502SP3K">
    <property type="taxonomic scope" value="Eukaryota"/>
</dbReference>
<keyword evidence="2" id="KW-1185">Reference proteome</keyword>
<dbReference type="OMA" id="IPKICTY"/>
<evidence type="ECO:0000313" key="2">
    <source>
        <dbReference type="Proteomes" id="UP000027238"/>
    </source>
</evidence>
<gene>
    <name evidence="1" type="ORF">CSUB01_04773</name>
</gene>
<proteinExistence type="predicted"/>
<dbReference type="OrthoDB" id="3830579at2759"/>
<reference evidence="2" key="1">
    <citation type="journal article" date="2014" name="Genome Announc.">
        <title>Draft genome sequence of Colletotrichum sublineola, a destructive pathogen of cultivated sorghum.</title>
        <authorList>
            <person name="Baroncelli R."/>
            <person name="Sanz-Martin J.M."/>
            <person name="Rech G.E."/>
            <person name="Sukno S.A."/>
            <person name="Thon M.R."/>
        </authorList>
    </citation>
    <scope>NUCLEOTIDE SEQUENCE [LARGE SCALE GENOMIC DNA]</scope>
    <source>
        <strain evidence="2">TX430BB</strain>
    </source>
</reference>
<protein>
    <submittedName>
        <fullName evidence="1">Uncharacterized protein</fullName>
    </submittedName>
</protein>
<dbReference type="STRING" id="1173701.A0A066XFX2"/>
<dbReference type="Proteomes" id="UP000027238">
    <property type="component" value="Unassembled WGS sequence"/>
</dbReference>
<dbReference type="EMBL" id="JMSE01000772">
    <property type="protein sequence ID" value="KDN67827.1"/>
    <property type="molecule type" value="Genomic_DNA"/>
</dbReference>
<sequence length="211" mass="23319">MDESTPEGKIYMGIFRMLNASPGGPHRMYLGVDLDEPSKVYGFFDWDSLEHHEKFTKTVGKDVQMDFEKILTHVEYIKHITATPSLQEALKSSVTDVFLVYYPSDTSPDDKVTATIDLQDILNKSFGQRADVTAINHGWGVENDFPVYGKGGGKVGSVFSAFVGWASVEANTKCRGKGVHTATQELIRGLEGVVALKVLRLSCVVLERSNE</sequence>